<protein>
    <recommendedName>
        <fullName evidence="6">Peptidase S8/S53 domain-containing protein</fullName>
    </recommendedName>
</protein>
<sequence length="794" mass="87316">MYRAGPYADMGKNKDPIYHGTKVISKIIGRTSAPANRAILKSVKINVVGGGMPLEFSVVDGMLKIYDDIVDNYKGKPVVINISLSISEKRFGWSCEIIRRIFRKLRDMGDVIVVTAAGNSAPGVQISMFPATLAGEAEFEDFVIPVGGVTRGTLENKYQTAPWMKVWAAGTVKAPKGAKRGWGSVSGTSFASPQVAALLAYFRGMGMTKKQAIRALYEYAYERMDPEVEVEGPRPRVAYTGILGTGCGDDALHGPQDWDLFFRNKERGLNLVPLNPPHATFGKRDGTSPGAPACRPYSNSSSPSSNLASKNTPTPSPTTSSLSYFNHWGPEPELGLLVPDEEDTLAPDPVTPVNGAVLWQPWDWILGRVLIGLGGVIDLVADIGGTTTTIKTTIKGLKSGDVVALSTLLPSSIRARISVTNAPPLVTSIMQRSRTEAIILETASGDPPISLPSSGTEFVYPTSMPITDTPSPTPLVITGPSWTSTLNNSMAEPPLSWVTLENALRKIPSTFQTSTPTLAAEHPKDSAIHYCNGLKVADAQVASNEKYQFVYQFANRESIATGIRQVCARVPEKGLQNKGGGWRQMFFEGSPEAFELDLIWDNEYPKIEQCQENFFRILDDCDNDRAENPWGWKAGGIRKATGLDAAIYRIDTIYSRKPPAKIWGACYLNKRWFDFGNWRGGMEYVIWGFGWLDAVDVHREPDGNEKFRAELGACNMIEFHWRFVSGPLKPDTPWEWRAQVITGYNEDGNTCVEKVLQKWSKIPGLKCTDKDLERDVTYLPGDERAYVKPKGVVN</sequence>
<dbReference type="AlphaFoldDB" id="A0AAV9UQG4"/>
<dbReference type="PANTHER" id="PTHR43806">
    <property type="entry name" value="PEPTIDASE S8"/>
    <property type="match status" value="1"/>
</dbReference>
<dbReference type="InterPro" id="IPR036852">
    <property type="entry name" value="Peptidase_S8/S53_dom_sf"/>
</dbReference>
<dbReference type="SUPFAM" id="SSF52743">
    <property type="entry name" value="Subtilisin-like"/>
    <property type="match status" value="1"/>
</dbReference>
<dbReference type="CDD" id="cd00306">
    <property type="entry name" value="Peptidases_S8_S53"/>
    <property type="match status" value="1"/>
</dbReference>
<keyword evidence="3" id="KW-0378">Hydrolase</keyword>
<keyword evidence="2" id="KW-0645">Protease</keyword>
<gene>
    <name evidence="7" type="ORF">TWF730_011050</name>
</gene>
<evidence type="ECO:0000259" key="6">
    <source>
        <dbReference type="Pfam" id="PF00082"/>
    </source>
</evidence>
<dbReference type="EMBL" id="JAVHNS010000009">
    <property type="protein sequence ID" value="KAK6343461.1"/>
    <property type="molecule type" value="Genomic_DNA"/>
</dbReference>
<evidence type="ECO:0000256" key="4">
    <source>
        <dbReference type="ARBA" id="ARBA00022825"/>
    </source>
</evidence>
<evidence type="ECO:0000256" key="2">
    <source>
        <dbReference type="ARBA" id="ARBA00022670"/>
    </source>
</evidence>
<proteinExistence type="inferred from homology"/>
<dbReference type="InterPro" id="IPR050131">
    <property type="entry name" value="Peptidase_S8_subtilisin-like"/>
</dbReference>
<reference evidence="7 8" key="1">
    <citation type="submission" date="2019-10" db="EMBL/GenBank/DDBJ databases">
        <authorList>
            <person name="Palmer J.M."/>
        </authorList>
    </citation>
    <scope>NUCLEOTIDE SEQUENCE [LARGE SCALE GENOMIC DNA]</scope>
    <source>
        <strain evidence="7 8">TWF730</strain>
    </source>
</reference>
<keyword evidence="8" id="KW-1185">Reference proteome</keyword>
<dbReference type="PANTHER" id="PTHR43806:SF11">
    <property type="entry name" value="CEREVISIN-RELATED"/>
    <property type="match status" value="1"/>
</dbReference>
<evidence type="ECO:0000256" key="3">
    <source>
        <dbReference type="ARBA" id="ARBA00022801"/>
    </source>
</evidence>
<evidence type="ECO:0000313" key="7">
    <source>
        <dbReference type="EMBL" id="KAK6343461.1"/>
    </source>
</evidence>
<keyword evidence="4" id="KW-0720">Serine protease</keyword>
<dbReference type="Pfam" id="PF00082">
    <property type="entry name" value="Peptidase_S8"/>
    <property type="match status" value="1"/>
</dbReference>
<comment type="caution">
    <text evidence="7">The sequence shown here is derived from an EMBL/GenBank/DDBJ whole genome shotgun (WGS) entry which is preliminary data.</text>
</comment>
<dbReference type="Proteomes" id="UP001373714">
    <property type="component" value="Unassembled WGS sequence"/>
</dbReference>
<evidence type="ECO:0000256" key="5">
    <source>
        <dbReference type="SAM" id="MobiDB-lite"/>
    </source>
</evidence>
<accession>A0AAV9UQG4</accession>
<feature type="compositionally biased region" description="Low complexity" evidence="5">
    <location>
        <begin position="298"/>
        <end position="321"/>
    </location>
</feature>
<organism evidence="7 8">
    <name type="scientific">Orbilia blumenaviensis</name>
    <dbReference type="NCBI Taxonomy" id="1796055"/>
    <lineage>
        <taxon>Eukaryota</taxon>
        <taxon>Fungi</taxon>
        <taxon>Dikarya</taxon>
        <taxon>Ascomycota</taxon>
        <taxon>Pezizomycotina</taxon>
        <taxon>Orbiliomycetes</taxon>
        <taxon>Orbiliales</taxon>
        <taxon>Orbiliaceae</taxon>
        <taxon>Orbilia</taxon>
    </lineage>
</organism>
<dbReference type="Pfam" id="PF18647">
    <property type="entry name" value="Fungal_lectin_2"/>
    <property type="match status" value="1"/>
</dbReference>
<dbReference type="GO" id="GO:0006508">
    <property type="term" value="P:proteolysis"/>
    <property type="evidence" value="ECO:0007669"/>
    <property type="project" value="UniProtKB-KW"/>
</dbReference>
<evidence type="ECO:0000256" key="1">
    <source>
        <dbReference type="ARBA" id="ARBA00011073"/>
    </source>
</evidence>
<dbReference type="GO" id="GO:0004252">
    <property type="term" value="F:serine-type endopeptidase activity"/>
    <property type="evidence" value="ECO:0007669"/>
    <property type="project" value="InterPro"/>
</dbReference>
<evidence type="ECO:0000313" key="8">
    <source>
        <dbReference type="Proteomes" id="UP001373714"/>
    </source>
</evidence>
<dbReference type="PROSITE" id="PS00138">
    <property type="entry name" value="SUBTILASE_SER"/>
    <property type="match status" value="1"/>
</dbReference>
<dbReference type="InterPro" id="IPR023828">
    <property type="entry name" value="Peptidase_S8_Ser-AS"/>
</dbReference>
<feature type="region of interest" description="Disordered" evidence="5">
    <location>
        <begin position="274"/>
        <end position="324"/>
    </location>
</feature>
<dbReference type="Gene3D" id="3.40.50.200">
    <property type="entry name" value="Peptidase S8/S53 domain"/>
    <property type="match status" value="1"/>
</dbReference>
<feature type="domain" description="Peptidase S8/S53" evidence="6">
    <location>
        <begin position="18"/>
        <end position="203"/>
    </location>
</feature>
<comment type="similarity">
    <text evidence="1">Belongs to the peptidase S8 family.</text>
</comment>
<dbReference type="InterPro" id="IPR000209">
    <property type="entry name" value="Peptidase_S8/S53_dom"/>
</dbReference>
<name>A0AAV9UQG4_9PEZI</name>